<dbReference type="RefSeq" id="WP_150355099.1">
    <property type="nucleotide sequence ID" value="NZ_RZNZ01000025.1"/>
</dbReference>
<gene>
    <name evidence="3" type="ORF">EM848_11630</name>
    <name evidence="2" type="ORF">EMO90_11870</name>
</gene>
<name>A0A5J5DW24_9BIFI</name>
<feature type="chain" id="PRO_5030132021" evidence="1">
    <location>
        <begin position="31"/>
        <end position="188"/>
    </location>
</feature>
<dbReference type="Proteomes" id="UP000345527">
    <property type="component" value="Unassembled WGS sequence"/>
</dbReference>
<evidence type="ECO:0000313" key="5">
    <source>
        <dbReference type="Proteomes" id="UP000374630"/>
    </source>
</evidence>
<dbReference type="AlphaFoldDB" id="A0A5J5DW24"/>
<dbReference type="Proteomes" id="UP000374630">
    <property type="component" value="Unassembled WGS sequence"/>
</dbReference>
<dbReference type="EMBL" id="RZNZ01000025">
    <property type="protein sequence ID" value="KAA8815732.1"/>
    <property type="molecule type" value="Genomic_DNA"/>
</dbReference>
<dbReference type="EMBL" id="RZOA01000037">
    <property type="protein sequence ID" value="KAA8821034.1"/>
    <property type="molecule type" value="Genomic_DNA"/>
</dbReference>
<evidence type="ECO:0000256" key="1">
    <source>
        <dbReference type="SAM" id="SignalP"/>
    </source>
</evidence>
<feature type="signal peptide" evidence="1">
    <location>
        <begin position="1"/>
        <end position="30"/>
    </location>
</feature>
<evidence type="ECO:0000313" key="2">
    <source>
        <dbReference type="EMBL" id="KAA8815732.1"/>
    </source>
</evidence>
<comment type="caution">
    <text evidence="3">The sequence shown here is derived from an EMBL/GenBank/DDBJ whole genome shotgun (WGS) entry which is preliminary data.</text>
</comment>
<keyword evidence="1" id="KW-0732">Signal</keyword>
<proteinExistence type="predicted"/>
<organism evidence="3 4">
    <name type="scientific">Bifidobacterium vespertilionis</name>
    <dbReference type="NCBI Taxonomy" id="2562524"/>
    <lineage>
        <taxon>Bacteria</taxon>
        <taxon>Bacillati</taxon>
        <taxon>Actinomycetota</taxon>
        <taxon>Actinomycetes</taxon>
        <taxon>Bifidobacteriales</taxon>
        <taxon>Bifidobacteriaceae</taxon>
        <taxon>Bifidobacterium</taxon>
    </lineage>
</organism>
<evidence type="ECO:0000313" key="4">
    <source>
        <dbReference type="Proteomes" id="UP000345527"/>
    </source>
</evidence>
<accession>A0A5J5DW24</accession>
<reference evidence="4 5" key="1">
    <citation type="journal article" date="2019" name="Syst. Appl. Microbiol.">
        <title>Characterization of Bifidobacterium species in feaces of the Egyptian fruit bat: Description of B. vespertilionis sp. nov. and B. rousetti sp. nov.</title>
        <authorList>
            <person name="Modesto M."/>
            <person name="Satti M."/>
            <person name="Watanabe K."/>
            <person name="Puglisi E."/>
            <person name="Morelli L."/>
            <person name="Huang C.-H."/>
            <person name="Liou J.-S."/>
            <person name="Miyashita M."/>
            <person name="Tamura T."/>
            <person name="Saito S."/>
            <person name="Mori K."/>
            <person name="Huang L."/>
            <person name="Sciavilla P."/>
            <person name="Sandri C."/>
            <person name="Spiezio C."/>
            <person name="Vitali F."/>
            <person name="Cavalieri D."/>
            <person name="Perpetuini G."/>
            <person name="Tofalo R."/>
            <person name="Bonetti A."/>
            <person name="Arita M."/>
            <person name="Mattarelli P."/>
        </authorList>
    </citation>
    <scope>NUCLEOTIDE SEQUENCE [LARGE SCALE GENOMIC DNA]</scope>
    <source>
        <strain evidence="2 5">RST16</strain>
        <strain evidence="3 4">RST8</strain>
    </source>
</reference>
<protein>
    <submittedName>
        <fullName evidence="3">Uncharacterized protein</fullName>
    </submittedName>
</protein>
<keyword evidence="5" id="KW-1185">Reference proteome</keyword>
<sequence>MKKIPHMIKVLVAWLSVLGLSMSVCAQASASEVTANEPYSSSVTSTNRPEVAATDNIMRIKGRVLDASSLKGIKLSLADGDTVVTESDSFRIIDSAGNTVIGLATQLSSGQRVAYDASTKTIYIETTASNGLRSCNPWAKWIVQTWGDLGVCTPAALGALGLGGGIVSAFVAAGCYGGISALLTLMGC</sequence>
<evidence type="ECO:0000313" key="3">
    <source>
        <dbReference type="EMBL" id="KAA8821034.1"/>
    </source>
</evidence>